<evidence type="ECO:0000313" key="2">
    <source>
        <dbReference type="Proteomes" id="UP000509626"/>
    </source>
</evidence>
<evidence type="ECO:0008006" key="3">
    <source>
        <dbReference type="Google" id="ProtNLM"/>
    </source>
</evidence>
<dbReference type="GeneID" id="56040028"/>
<dbReference type="Proteomes" id="UP000509626">
    <property type="component" value="Plasmid unnamed1"/>
</dbReference>
<name>A0A7D5LEV4_9EURY</name>
<dbReference type="OrthoDB" id="209680at2157"/>
<organism evidence="1 2">
    <name type="scientific">Halorarum salinum</name>
    <dbReference type="NCBI Taxonomy" id="2743089"/>
    <lineage>
        <taxon>Archaea</taxon>
        <taxon>Methanobacteriati</taxon>
        <taxon>Methanobacteriota</taxon>
        <taxon>Stenosarchaea group</taxon>
        <taxon>Halobacteria</taxon>
        <taxon>Halobacteriales</taxon>
        <taxon>Haloferacaceae</taxon>
        <taxon>Halorarum</taxon>
    </lineage>
</organism>
<sequence length="52" mass="5467">MADESVDATRLTCLGCGFAAPVGEAWDRVAHPPLGTLTRCPECGSTNVHSHE</sequence>
<dbReference type="RefSeq" id="WP_179270877.1">
    <property type="nucleotide sequence ID" value="NZ_CP058580.1"/>
</dbReference>
<dbReference type="KEGG" id="halu:HUG12_21175"/>
<dbReference type="AlphaFoldDB" id="A0A7D5LEV4"/>
<reference evidence="1 2" key="1">
    <citation type="submission" date="2020-06" db="EMBL/GenBank/DDBJ databases">
        <title>NJ-3-1, isolated from saline soil.</title>
        <authorList>
            <person name="Cui H.L."/>
            <person name="Shi X."/>
        </authorList>
    </citation>
    <scope>NUCLEOTIDE SEQUENCE [LARGE SCALE GENOMIC DNA]</scope>
    <source>
        <strain evidence="1 2">NJ-3-1</strain>
        <plasmid evidence="1 2">unnamed1</plasmid>
    </source>
</reference>
<geneLocation type="plasmid" evidence="1 2">
    <name>unnamed1</name>
</geneLocation>
<proteinExistence type="predicted"/>
<gene>
    <name evidence="1" type="ORF">HUG12_21175</name>
</gene>
<dbReference type="EMBL" id="CP058580">
    <property type="protein sequence ID" value="QLG64295.1"/>
    <property type="molecule type" value="Genomic_DNA"/>
</dbReference>
<keyword evidence="2" id="KW-1185">Reference proteome</keyword>
<keyword evidence="1" id="KW-0614">Plasmid</keyword>
<protein>
    <recommendedName>
        <fullName evidence="3">Small CPxCG-related zinc finger protein</fullName>
    </recommendedName>
</protein>
<accession>A0A7D5LEV4</accession>
<evidence type="ECO:0000313" key="1">
    <source>
        <dbReference type="EMBL" id="QLG64295.1"/>
    </source>
</evidence>